<dbReference type="AlphaFoldDB" id="A0A0M8MGA0"/>
<evidence type="ECO:0000313" key="2">
    <source>
        <dbReference type="Proteomes" id="UP000037737"/>
    </source>
</evidence>
<keyword evidence="2" id="KW-1185">Reference proteome</keyword>
<dbReference type="Proteomes" id="UP000037737">
    <property type="component" value="Unassembled WGS sequence"/>
</dbReference>
<dbReference type="PATRIC" id="fig|84292.3.peg.594"/>
<feature type="non-terminal residue" evidence="1">
    <location>
        <position position="1"/>
    </location>
</feature>
<gene>
    <name evidence="1" type="ORF">XI38_02850</name>
</gene>
<dbReference type="EMBL" id="LAVO01000002">
    <property type="protein sequence ID" value="KOS11876.1"/>
    <property type="molecule type" value="Genomic_DNA"/>
</dbReference>
<accession>A0A0M8MGA0</accession>
<name>A0A0M8MGA0_9MICO</name>
<evidence type="ECO:0000313" key="1">
    <source>
        <dbReference type="EMBL" id="KOS11876.1"/>
    </source>
</evidence>
<reference evidence="1" key="1">
    <citation type="submission" date="2015-04" db="EMBL/GenBank/DDBJ databases">
        <title>Complete genome sequence of Microbacterium chocolatum SIT 101, a bacterium enantioselectively hydrolyzing mesomeric diesters.</title>
        <authorList>
            <person name="Li X."/>
            <person name="Xu Y."/>
        </authorList>
    </citation>
    <scope>NUCLEOTIDE SEQUENCE [LARGE SCALE GENOMIC DNA]</scope>
    <source>
        <strain evidence="1">SIT 101</strain>
    </source>
</reference>
<organism evidence="1 2">
    <name type="scientific">Microbacterium aurantiacum</name>
    <dbReference type="NCBI Taxonomy" id="162393"/>
    <lineage>
        <taxon>Bacteria</taxon>
        <taxon>Bacillati</taxon>
        <taxon>Actinomycetota</taxon>
        <taxon>Actinomycetes</taxon>
        <taxon>Micrococcales</taxon>
        <taxon>Microbacteriaceae</taxon>
        <taxon>Microbacterium</taxon>
    </lineage>
</organism>
<proteinExistence type="predicted"/>
<comment type="caution">
    <text evidence="1">The sequence shown here is derived from an EMBL/GenBank/DDBJ whole genome shotgun (WGS) entry which is preliminary data.</text>
</comment>
<sequence>HDQAGPTTLKRIGASRLKGRILAASQDDDLTKKASDLLINRVDRWTSRAGYAKERHQTLVYERTGEGDKYLPLIISPENHRAKVGSSTEAPFVIANSMREVQPEINILVSPIPDRLFARTPAGVDDWAMPAGEDD</sequence>
<protein>
    <submittedName>
        <fullName evidence="1">Uncharacterized protein</fullName>
    </submittedName>
</protein>